<evidence type="ECO:0000313" key="1">
    <source>
        <dbReference type="EMBL" id="CAF4344987.1"/>
    </source>
</evidence>
<protein>
    <submittedName>
        <fullName evidence="1">Uncharacterized protein</fullName>
    </submittedName>
</protein>
<dbReference type="EMBL" id="CAJOBE010046979">
    <property type="protein sequence ID" value="CAF4344987.1"/>
    <property type="molecule type" value="Genomic_DNA"/>
</dbReference>
<proteinExistence type="predicted"/>
<name>A0A820KQB5_9BILA</name>
<accession>A0A820KQB5</accession>
<gene>
    <name evidence="1" type="ORF">FNK824_LOCUS42149</name>
</gene>
<organism evidence="1 2">
    <name type="scientific">Rotaria sordida</name>
    <dbReference type="NCBI Taxonomy" id="392033"/>
    <lineage>
        <taxon>Eukaryota</taxon>
        <taxon>Metazoa</taxon>
        <taxon>Spiralia</taxon>
        <taxon>Gnathifera</taxon>
        <taxon>Rotifera</taxon>
        <taxon>Eurotatoria</taxon>
        <taxon>Bdelloidea</taxon>
        <taxon>Philodinida</taxon>
        <taxon>Philodinidae</taxon>
        <taxon>Rotaria</taxon>
    </lineage>
</organism>
<dbReference type="Proteomes" id="UP000663874">
    <property type="component" value="Unassembled WGS sequence"/>
</dbReference>
<reference evidence="1" key="1">
    <citation type="submission" date="2021-02" db="EMBL/GenBank/DDBJ databases">
        <authorList>
            <person name="Nowell W R."/>
        </authorList>
    </citation>
    <scope>NUCLEOTIDE SEQUENCE</scope>
</reference>
<dbReference type="AlphaFoldDB" id="A0A820KQB5"/>
<evidence type="ECO:0000313" key="2">
    <source>
        <dbReference type="Proteomes" id="UP000663874"/>
    </source>
</evidence>
<feature type="non-terminal residue" evidence="1">
    <location>
        <position position="70"/>
    </location>
</feature>
<comment type="caution">
    <text evidence="1">The sequence shown here is derived from an EMBL/GenBank/DDBJ whole genome shotgun (WGS) entry which is preliminary data.</text>
</comment>
<sequence>MVINDKAKKSTFAQIDFDELISFAKYLKYFVDVTEMLSAEKTLTIHLVLPLKQRLINISKPNPTDSESII</sequence>